<dbReference type="CDD" id="cd03789">
    <property type="entry name" value="GT9_LPS_heptosyltransferase"/>
    <property type="match status" value="1"/>
</dbReference>
<keyword evidence="4" id="KW-1185">Reference proteome</keyword>
<dbReference type="SUPFAM" id="SSF53756">
    <property type="entry name" value="UDP-Glycosyltransferase/glycogen phosphorylase"/>
    <property type="match status" value="1"/>
</dbReference>
<dbReference type="Gene3D" id="3.40.50.2000">
    <property type="entry name" value="Glycogen Phosphorylase B"/>
    <property type="match status" value="2"/>
</dbReference>
<dbReference type="GO" id="GO:0008713">
    <property type="term" value="F:ADP-heptose-lipopolysaccharide heptosyltransferase activity"/>
    <property type="evidence" value="ECO:0007669"/>
    <property type="project" value="TreeGrafter"/>
</dbReference>
<sequence>MNLLITRHDKIGDFVVTLPLFKAIKEQYPDTKVTALVSKINFDFASHIEFIDDVILFDKDNLDNTLKQIKEKKFDASISAYIDTTLGKLLFKSGIKKRVAPATKIAQLFFNKRVKQRRSKVEKTEWQYNLDLAKKLFPDIRLKFRKPLLNIQTRKEKKIVFHPGFGGSSDGNLSLDDYINLARSISQSEYEIIFSFGPDDNISKEYISKNINFKATIYDSKGSLYEFTTFLASCYLFVSTSTGPMHLAGASNTKTLSFFGDSLFASSKRWATISDEENQNNFMLSYDYDRQTYKEIEKRLYELIHE</sequence>
<dbReference type="GO" id="GO:0005829">
    <property type="term" value="C:cytosol"/>
    <property type="evidence" value="ECO:0007669"/>
    <property type="project" value="TreeGrafter"/>
</dbReference>
<dbReference type="GO" id="GO:0009244">
    <property type="term" value="P:lipopolysaccharide core region biosynthetic process"/>
    <property type="evidence" value="ECO:0007669"/>
    <property type="project" value="TreeGrafter"/>
</dbReference>
<dbReference type="Proteomes" id="UP000289718">
    <property type="component" value="Unassembled WGS sequence"/>
</dbReference>
<comment type="caution">
    <text evidence="3">The sequence shown here is derived from an EMBL/GenBank/DDBJ whole genome shotgun (WGS) entry which is preliminary data.</text>
</comment>
<proteinExistence type="predicted"/>
<name>A0A4Q1AUQ2_9BACT</name>
<dbReference type="AlphaFoldDB" id="A0A4Q1AUQ2"/>
<gene>
    <name evidence="3" type="ORF">CP965_10920</name>
</gene>
<keyword evidence="2 3" id="KW-0808">Transferase</keyword>
<accession>A0A4Q1AUQ2</accession>
<evidence type="ECO:0000256" key="1">
    <source>
        <dbReference type="ARBA" id="ARBA00022676"/>
    </source>
</evidence>
<protein>
    <submittedName>
        <fullName evidence="3">Heptosyltransferase</fullName>
    </submittedName>
</protein>
<dbReference type="InterPro" id="IPR051199">
    <property type="entry name" value="LPS_LOS_Heptosyltrfase"/>
</dbReference>
<dbReference type="EMBL" id="NXIE01000004">
    <property type="protein sequence ID" value="RXK12270.1"/>
    <property type="molecule type" value="Genomic_DNA"/>
</dbReference>
<evidence type="ECO:0000256" key="2">
    <source>
        <dbReference type="ARBA" id="ARBA00022679"/>
    </source>
</evidence>
<evidence type="ECO:0000313" key="3">
    <source>
        <dbReference type="EMBL" id="RXK12270.1"/>
    </source>
</evidence>
<organism evidence="3 4">
    <name type="scientific">Halarcobacter mediterraneus</name>
    <dbReference type="NCBI Taxonomy" id="2023153"/>
    <lineage>
        <taxon>Bacteria</taxon>
        <taxon>Pseudomonadati</taxon>
        <taxon>Campylobacterota</taxon>
        <taxon>Epsilonproteobacteria</taxon>
        <taxon>Campylobacterales</taxon>
        <taxon>Arcobacteraceae</taxon>
        <taxon>Halarcobacter</taxon>
    </lineage>
</organism>
<dbReference type="PANTHER" id="PTHR30160:SF15">
    <property type="entry name" value="GLYCOSYLTRANSFERASE HI_0523-RELATED"/>
    <property type="match status" value="1"/>
</dbReference>
<dbReference type="RefSeq" id="WP_129062138.1">
    <property type="nucleotide sequence ID" value="NZ_NXIE01000004.1"/>
</dbReference>
<dbReference type="InterPro" id="IPR002201">
    <property type="entry name" value="Glyco_trans_9"/>
</dbReference>
<reference evidence="3 4" key="1">
    <citation type="submission" date="2017-09" db="EMBL/GenBank/DDBJ databases">
        <title>Genomics of the genus Arcobacter.</title>
        <authorList>
            <person name="Perez-Cataluna A."/>
            <person name="Figueras M.J."/>
            <person name="Salas-Masso N."/>
        </authorList>
    </citation>
    <scope>NUCLEOTIDE SEQUENCE [LARGE SCALE GENOMIC DNA]</scope>
    <source>
        <strain evidence="3 4">F156-34</strain>
    </source>
</reference>
<evidence type="ECO:0000313" key="4">
    <source>
        <dbReference type="Proteomes" id="UP000289718"/>
    </source>
</evidence>
<dbReference type="Pfam" id="PF01075">
    <property type="entry name" value="Glyco_transf_9"/>
    <property type="match status" value="1"/>
</dbReference>
<keyword evidence="1" id="KW-0328">Glycosyltransferase</keyword>
<dbReference type="PANTHER" id="PTHR30160">
    <property type="entry name" value="TETRAACYLDISACCHARIDE 4'-KINASE-RELATED"/>
    <property type="match status" value="1"/>
</dbReference>
<dbReference type="OrthoDB" id="9797795at2"/>